<name>A0ABY8DLJ3_9HYPH</name>
<keyword evidence="1" id="KW-1133">Transmembrane helix</keyword>
<protein>
    <recommendedName>
        <fullName evidence="4">Dolichyl-phosphate-mannose-protein mannosyltransferase</fullName>
    </recommendedName>
</protein>
<gene>
    <name evidence="2" type="ORF">PZN02_005105</name>
</gene>
<reference evidence="2 3" key="1">
    <citation type="submission" date="2023-03" db="EMBL/GenBank/DDBJ databases">
        <authorList>
            <person name="Kaur S."/>
            <person name="Espinosa-Saiz D."/>
            <person name="Velazquez E."/>
            <person name="Menendez E."/>
            <person name="diCenzo G.C."/>
        </authorList>
    </citation>
    <scope>NUCLEOTIDE SEQUENCE [LARGE SCALE GENOMIC DNA]</scope>
    <source>
        <strain evidence="2 3">LMG 24692</strain>
    </source>
</reference>
<organism evidence="2 3">
    <name type="scientific">Sinorhizobium garamanticum</name>
    <dbReference type="NCBI Taxonomy" id="680247"/>
    <lineage>
        <taxon>Bacteria</taxon>
        <taxon>Pseudomonadati</taxon>
        <taxon>Pseudomonadota</taxon>
        <taxon>Alphaproteobacteria</taxon>
        <taxon>Hyphomicrobiales</taxon>
        <taxon>Rhizobiaceae</taxon>
        <taxon>Sinorhizobium/Ensifer group</taxon>
        <taxon>Sinorhizobium</taxon>
    </lineage>
</organism>
<keyword evidence="1" id="KW-0472">Membrane</keyword>
<keyword evidence="1" id="KW-0812">Transmembrane</keyword>
<feature type="transmembrane region" description="Helical" evidence="1">
    <location>
        <begin position="101"/>
        <end position="119"/>
    </location>
</feature>
<sequence>MTNVEEISVSKIIGQSVKPRALLFSAGMVVLSALLLFCLLLRIMNYEARKDEQLYVPPIRLLDQYQLYTDFFYNHPPGSAWLFYGIGKIVGSDHLLLTGRVSMFLAWLLLVAVIGWITYALTRSALVAWCAAVLTVTNELFLSQTGMTATNNLLPLPFSLLGIGLFVLAIKDGRALPLAVGAAGFCLSIAASFKISAVAFIPPVAIAAFFLPHGYDFRQRLLRVVLPLALGGLLGGLPILVPLVSDPQVFLTHVLGYHTGPHLQYWQDPAVESEGASVSWAAKLLLAQSVWLSATVAVAISAVLMLFLAWLLAPAGNARLPVAPLLVVAGALVCSVALSLIPTPSFPQYFGPPLICLPLALALLYAGLGHETRRHMQPGLVAATIVVLAVAAPRLAQYLPTVAHPERWTALRVHEAGETVAERLAASGVSGKVATLSPIYPLEGGLAVYQELATGPFAYRIADIADPKLAAFYKMTSPTTIGALFEADPPAALLLGFDEVLERPMLAYAQRNGYVVSSDLGIKDRYGSPVLYVRPQAD</sequence>
<feature type="transmembrane region" description="Helical" evidence="1">
    <location>
        <begin position="290"/>
        <end position="313"/>
    </location>
</feature>
<evidence type="ECO:0000256" key="1">
    <source>
        <dbReference type="SAM" id="Phobius"/>
    </source>
</evidence>
<feature type="transmembrane region" description="Helical" evidence="1">
    <location>
        <begin position="153"/>
        <end position="170"/>
    </location>
</feature>
<feature type="transmembrane region" description="Helical" evidence="1">
    <location>
        <begin position="325"/>
        <end position="343"/>
    </location>
</feature>
<feature type="transmembrane region" description="Helical" evidence="1">
    <location>
        <begin position="349"/>
        <end position="368"/>
    </location>
</feature>
<feature type="transmembrane region" description="Helical" evidence="1">
    <location>
        <begin position="221"/>
        <end position="241"/>
    </location>
</feature>
<dbReference type="RefSeq" id="WP_280661759.1">
    <property type="nucleotide sequence ID" value="NZ_CP120374.1"/>
</dbReference>
<dbReference type="EMBL" id="CP120374">
    <property type="protein sequence ID" value="WEX89788.1"/>
    <property type="molecule type" value="Genomic_DNA"/>
</dbReference>
<feature type="transmembrane region" description="Helical" evidence="1">
    <location>
        <begin position="20"/>
        <end position="41"/>
    </location>
</feature>
<proteinExistence type="predicted"/>
<feature type="transmembrane region" description="Helical" evidence="1">
    <location>
        <begin position="182"/>
        <end position="209"/>
    </location>
</feature>
<keyword evidence="3" id="KW-1185">Reference proteome</keyword>
<evidence type="ECO:0000313" key="3">
    <source>
        <dbReference type="Proteomes" id="UP001229355"/>
    </source>
</evidence>
<dbReference type="Proteomes" id="UP001229355">
    <property type="component" value="Chromosome 2"/>
</dbReference>
<evidence type="ECO:0000313" key="2">
    <source>
        <dbReference type="EMBL" id="WEX89788.1"/>
    </source>
</evidence>
<evidence type="ECO:0008006" key="4">
    <source>
        <dbReference type="Google" id="ProtNLM"/>
    </source>
</evidence>
<accession>A0ABY8DLJ3</accession>